<evidence type="ECO:0000313" key="2">
    <source>
        <dbReference type="EMBL" id="THG32490.1"/>
    </source>
</evidence>
<dbReference type="InterPro" id="IPR001206">
    <property type="entry name" value="Diacylglycerol_kinase_cat_dom"/>
</dbReference>
<keyword evidence="3" id="KW-1185">Reference proteome</keyword>
<accession>A0A4S4FPL7</accession>
<comment type="caution">
    <text evidence="2">The sequence shown here is derived from an EMBL/GenBank/DDBJ whole genome shotgun (WGS) entry which is preliminary data.</text>
</comment>
<dbReference type="OrthoDB" id="3171056at2"/>
<dbReference type="InterPro" id="IPR016064">
    <property type="entry name" value="NAD/diacylglycerol_kinase_sf"/>
</dbReference>
<dbReference type="PANTHER" id="PTHR30492">
    <property type="entry name" value="METHYLGLYOXAL SYNTHASE"/>
    <property type="match status" value="1"/>
</dbReference>
<dbReference type="InterPro" id="IPR045540">
    <property type="entry name" value="YegS/DAGK_C"/>
</dbReference>
<dbReference type="AlphaFoldDB" id="A0A4S4FPL7"/>
<dbReference type="GO" id="GO:0016301">
    <property type="term" value="F:kinase activity"/>
    <property type="evidence" value="ECO:0007669"/>
    <property type="project" value="InterPro"/>
</dbReference>
<evidence type="ECO:0000259" key="1">
    <source>
        <dbReference type="PROSITE" id="PS50146"/>
    </source>
</evidence>
<evidence type="ECO:0000313" key="3">
    <source>
        <dbReference type="Proteomes" id="UP000307380"/>
    </source>
</evidence>
<dbReference type="GO" id="GO:0008929">
    <property type="term" value="F:methylglyoxal synthase activity"/>
    <property type="evidence" value="ECO:0007669"/>
    <property type="project" value="InterPro"/>
</dbReference>
<dbReference type="SUPFAM" id="SSF111331">
    <property type="entry name" value="NAD kinase/diacylglycerol kinase-like"/>
    <property type="match status" value="1"/>
</dbReference>
<dbReference type="Gene3D" id="2.60.200.40">
    <property type="match status" value="1"/>
</dbReference>
<dbReference type="Pfam" id="PF19279">
    <property type="entry name" value="YegS_C"/>
    <property type="match status" value="1"/>
</dbReference>
<name>A0A4S4FPL7_9MICO</name>
<dbReference type="InterPro" id="IPR004363">
    <property type="entry name" value="Methylgl_synth"/>
</dbReference>
<dbReference type="Pfam" id="PF00781">
    <property type="entry name" value="DAGK_cat"/>
    <property type="match status" value="1"/>
</dbReference>
<dbReference type="PANTHER" id="PTHR30492:SF0">
    <property type="entry name" value="METHYLGLYOXAL SYNTHASE"/>
    <property type="match status" value="1"/>
</dbReference>
<protein>
    <recommendedName>
        <fullName evidence="1">DAGKc domain-containing protein</fullName>
    </recommendedName>
</protein>
<dbReference type="Proteomes" id="UP000307380">
    <property type="component" value="Unassembled WGS sequence"/>
</dbReference>
<proteinExistence type="predicted"/>
<dbReference type="InterPro" id="IPR017438">
    <property type="entry name" value="ATP-NAD_kinase_N"/>
</dbReference>
<dbReference type="Gene3D" id="3.40.50.10330">
    <property type="entry name" value="Probable inorganic polyphosphate/atp-NAD kinase, domain 1"/>
    <property type="match status" value="1"/>
</dbReference>
<dbReference type="RefSeq" id="WP_136424791.1">
    <property type="nucleotide sequence ID" value="NZ_SSSN01000009.1"/>
</dbReference>
<reference evidence="2 3" key="1">
    <citation type="submission" date="2019-04" db="EMBL/GenBank/DDBJ databases">
        <authorList>
            <person name="Jiang L."/>
        </authorList>
    </citation>
    <scope>NUCLEOTIDE SEQUENCE [LARGE SCALE GENOMIC DNA]</scope>
    <source>
        <strain evidence="2 3">YIM 131861</strain>
    </source>
</reference>
<dbReference type="GO" id="GO:0005829">
    <property type="term" value="C:cytosol"/>
    <property type="evidence" value="ECO:0007669"/>
    <property type="project" value="TreeGrafter"/>
</dbReference>
<gene>
    <name evidence="2" type="ORF">E6C70_12060</name>
</gene>
<dbReference type="PROSITE" id="PS50146">
    <property type="entry name" value="DAGK"/>
    <property type="match status" value="1"/>
</dbReference>
<sequence length="330" mass="35224">MSAAESGERRAAVVVNPTKIDVALLRDAVHGAAEAAGWGETLWFETTVEDPGHRVTDEAVAAGAAMVLAAGGDGTVRAVAASLRGTDVPLALVPQGTGNLLARNLALPLGDIRSAVDVAFAGETRSMDVGITRVTAEDGTEQEHAFVVMAGLGLDADMIANANPALKKRVGWLAYVDSGVRALPKAARFRIGYQFDGHSHHHAHISSILIGNCGTLPGNLPLFPDAEIDDGVLDIAMLQPKNLFGWLDIWRRIAWENRVLRRFAVGRRIIELTDAARPATMTSFRGTGLRIDLDEPRVFELDGDEVSIVSTLTASVDPESLYVRVRKPAA</sequence>
<feature type="domain" description="DAGKc" evidence="1">
    <location>
        <begin position="6"/>
        <end position="136"/>
    </location>
</feature>
<dbReference type="GO" id="GO:0019242">
    <property type="term" value="P:methylglyoxal biosynthetic process"/>
    <property type="evidence" value="ECO:0007669"/>
    <property type="project" value="InterPro"/>
</dbReference>
<organism evidence="2 3">
    <name type="scientific">Orlajensenia flava</name>
    <dbReference type="NCBI Taxonomy" id="2565934"/>
    <lineage>
        <taxon>Bacteria</taxon>
        <taxon>Bacillati</taxon>
        <taxon>Actinomycetota</taxon>
        <taxon>Actinomycetes</taxon>
        <taxon>Micrococcales</taxon>
        <taxon>Microbacteriaceae</taxon>
        <taxon>Orlajensenia</taxon>
    </lineage>
</organism>
<dbReference type="EMBL" id="SSSN01000009">
    <property type="protein sequence ID" value="THG32490.1"/>
    <property type="molecule type" value="Genomic_DNA"/>
</dbReference>